<gene>
    <name evidence="2" type="ORF">MELIAE_LOCUS9146</name>
</gene>
<dbReference type="OrthoDB" id="6752938at2759"/>
<evidence type="ECO:0000313" key="3">
    <source>
        <dbReference type="Proteomes" id="UP001154078"/>
    </source>
</evidence>
<feature type="region of interest" description="Disordered" evidence="1">
    <location>
        <begin position="1"/>
        <end position="42"/>
    </location>
</feature>
<accession>A0A9P0BC54</accession>
<reference evidence="2" key="1">
    <citation type="submission" date="2021-12" db="EMBL/GenBank/DDBJ databases">
        <authorList>
            <person name="King R."/>
        </authorList>
    </citation>
    <scope>NUCLEOTIDE SEQUENCE</scope>
</reference>
<evidence type="ECO:0008006" key="4">
    <source>
        <dbReference type="Google" id="ProtNLM"/>
    </source>
</evidence>
<dbReference type="EMBL" id="OV121137">
    <property type="protein sequence ID" value="CAH0558940.1"/>
    <property type="molecule type" value="Genomic_DNA"/>
</dbReference>
<protein>
    <recommendedName>
        <fullName evidence="4">TTF-type domain-containing protein</fullName>
    </recommendedName>
</protein>
<keyword evidence="3" id="KW-1185">Reference proteome</keyword>
<organism evidence="2 3">
    <name type="scientific">Brassicogethes aeneus</name>
    <name type="common">Rape pollen beetle</name>
    <name type="synonym">Meligethes aeneus</name>
    <dbReference type="NCBI Taxonomy" id="1431903"/>
    <lineage>
        <taxon>Eukaryota</taxon>
        <taxon>Metazoa</taxon>
        <taxon>Ecdysozoa</taxon>
        <taxon>Arthropoda</taxon>
        <taxon>Hexapoda</taxon>
        <taxon>Insecta</taxon>
        <taxon>Pterygota</taxon>
        <taxon>Neoptera</taxon>
        <taxon>Endopterygota</taxon>
        <taxon>Coleoptera</taxon>
        <taxon>Polyphaga</taxon>
        <taxon>Cucujiformia</taxon>
        <taxon>Nitidulidae</taxon>
        <taxon>Meligethinae</taxon>
        <taxon>Brassicogethes</taxon>
    </lineage>
</organism>
<evidence type="ECO:0000313" key="2">
    <source>
        <dbReference type="EMBL" id="CAH0558940.1"/>
    </source>
</evidence>
<evidence type="ECO:0000256" key="1">
    <source>
        <dbReference type="SAM" id="MobiDB-lite"/>
    </source>
</evidence>
<name>A0A9P0BC54_BRAAE</name>
<dbReference type="Proteomes" id="UP001154078">
    <property type="component" value="Chromosome 6"/>
</dbReference>
<proteinExistence type="predicted"/>
<dbReference type="AlphaFoldDB" id="A0A9P0BC54"/>
<sequence length="235" mass="26889">MYNLPNGYSKISDHKKRPRSDDKGEASVSSSNAEQTSSSTQSLYSQECDDLGDDVGDDLGDYMESLHIKESKKYSLLTCPYVPFKNYDFKKDATGKKRFFQRGWLKVYEWMVYSKKLKGALCKHCVLFSPNVKRGVKGAFVIKELTAYKHLHEAARKHIESEWHRHSILTSMDFIRIAYGNKPTVSELLNNQERDIIEQNRKKLSPIISTILLCGKRDIALRGFSNLGLKVATKL</sequence>
<feature type="compositionally biased region" description="Low complexity" evidence="1">
    <location>
        <begin position="26"/>
        <end position="42"/>
    </location>
</feature>